<dbReference type="AlphaFoldDB" id="A0A8H6CQZ0"/>
<keyword evidence="3" id="KW-1185">Reference proteome</keyword>
<feature type="compositionally biased region" description="Basic and acidic residues" evidence="1">
    <location>
        <begin position="198"/>
        <end position="219"/>
    </location>
</feature>
<dbReference type="EMBL" id="JACCJB010000004">
    <property type="protein sequence ID" value="KAF6228025.1"/>
    <property type="molecule type" value="Genomic_DNA"/>
</dbReference>
<evidence type="ECO:0000313" key="2">
    <source>
        <dbReference type="EMBL" id="KAF6228025.1"/>
    </source>
</evidence>
<name>A0A8H6CQZ0_9LECA</name>
<feature type="region of interest" description="Disordered" evidence="1">
    <location>
        <begin position="198"/>
        <end position="221"/>
    </location>
</feature>
<dbReference type="RefSeq" id="XP_037155959.1">
    <property type="nucleotide sequence ID" value="XM_037298623.1"/>
</dbReference>
<dbReference type="Proteomes" id="UP000593566">
    <property type="component" value="Unassembled WGS sequence"/>
</dbReference>
<organism evidence="2 3">
    <name type="scientific">Letharia lupina</name>
    <dbReference type="NCBI Taxonomy" id="560253"/>
    <lineage>
        <taxon>Eukaryota</taxon>
        <taxon>Fungi</taxon>
        <taxon>Dikarya</taxon>
        <taxon>Ascomycota</taxon>
        <taxon>Pezizomycotina</taxon>
        <taxon>Lecanoromycetes</taxon>
        <taxon>OSLEUM clade</taxon>
        <taxon>Lecanoromycetidae</taxon>
        <taxon>Lecanorales</taxon>
        <taxon>Lecanorineae</taxon>
        <taxon>Parmeliaceae</taxon>
        <taxon>Letharia</taxon>
    </lineage>
</organism>
<gene>
    <name evidence="2" type="ORF">HO133_007753</name>
</gene>
<feature type="region of interest" description="Disordered" evidence="1">
    <location>
        <begin position="27"/>
        <end position="121"/>
    </location>
</feature>
<dbReference type="GeneID" id="59336150"/>
<proteinExistence type="predicted"/>
<evidence type="ECO:0000256" key="1">
    <source>
        <dbReference type="SAM" id="MobiDB-lite"/>
    </source>
</evidence>
<protein>
    <recommendedName>
        <fullName evidence="4">BED-type domain-containing protein</fullName>
    </recommendedName>
</protein>
<feature type="compositionally biased region" description="Polar residues" evidence="1">
    <location>
        <begin position="46"/>
        <end position="77"/>
    </location>
</feature>
<evidence type="ECO:0008006" key="4">
    <source>
        <dbReference type="Google" id="ProtNLM"/>
    </source>
</evidence>
<sequence length="289" mass="31978">MEPSDNDIELSEVSNTFATPFSVVARSAKHTRNAATRRPAVPPKPSQNRPAPQVQTITTSDIHSSLVTIPTSVTKRSVSAGVMDEERKSSEDSSSGVSLLQTPNAGIGFSQTSGKSLKRPRAKTSHIHEYITTREGNFVCNRCSRVYKSTGGTGAIARHLKKAHSIDPTASALAEKRKREGTAIDAAIIRGAEFNTRAEERRKEEPKEMRELREEREEQTGTTLNKTTLEYLYLQWIMSQGISFKQVRNKAFRTFLEYVNPIANRMLPDSESTLKIPTDGLLAEEISGS</sequence>
<comment type="caution">
    <text evidence="2">The sequence shown here is derived from an EMBL/GenBank/DDBJ whole genome shotgun (WGS) entry which is preliminary data.</text>
</comment>
<feature type="compositionally biased region" description="Polar residues" evidence="1">
    <location>
        <begin position="99"/>
        <end position="115"/>
    </location>
</feature>
<reference evidence="2 3" key="1">
    <citation type="journal article" date="2020" name="Genomics">
        <title>Complete, high-quality genomes from long-read metagenomic sequencing of two wolf lichen thalli reveals enigmatic genome architecture.</title>
        <authorList>
            <person name="McKenzie S.K."/>
            <person name="Walston R.F."/>
            <person name="Allen J.L."/>
        </authorList>
    </citation>
    <scope>NUCLEOTIDE SEQUENCE [LARGE SCALE GENOMIC DNA]</scope>
    <source>
        <strain evidence="2">WasteWater1</strain>
    </source>
</reference>
<evidence type="ECO:0000313" key="3">
    <source>
        <dbReference type="Proteomes" id="UP000593566"/>
    </source>
</evidence>
<accession>A0A8H6CQZ0</accession>